<proteinExistence type="predicted"/>
<sequence>MSGQRPSDFGMHAPQHSISSGRHAGTHAPHCTTPPQPSSAVPHFSPSEEHVARWQTQRSSTQDSLGLHPGVQVLMGPVASFFGSTGTGGATQRPWEQVPA</sequence>
<evidence type="ECO:0000256" key="1">
    <source>
        <dbReference type="SAM" id="MobiDB-lite"/>
    </source>
</evidence>
<evidence type="ECO:0000313" key="2">
    <source>
        <dbReference type="EMBL" id="RKG99501.1"/>
    </source>
</evidence>
<reference evidence="3" key="1">
    <citation type="submission" date="2018-09" db="EMBL/GenBank/DDBJ databases">
        <authorList>
            <person name="Livingstone P.G."/>
            <person name="Whitworth D.E."/>
        </authorList>
    </citation>
    <scope>NUCLEOTIDE SEQUENCE [LARGE SCALE GENOMIC DNA]</scope>
    <source>
        <strain evidence="3">CA043D</strain>
    </source>
</reference>
<name>A0A3A8KAS6_9BACT</name>
<dbReference type="AlphaFoldDB" id="A0A3A8KAS6"/>
<keyword evidence="3" id="KW-1185">Reference proteome</keyword>
<feature type="compositionally biased region" description="Polar residues" evidence="1">
    <location>
        <begin position="54"/>
        <end position="64"/>
    </location>
</feature>
<protein>
    <submittedName>
        <fullName evidence="2">Uncharacterized protein</fullName>
    </submittedName>
</protein>
<dbReference type="Proteomes" id="UP000268313">
    <property type="component" value="Unassembled WGS sequence"/>
</dbReference>
<dbReference type="EMBL" id="RAWE01000112">
    <property type="protein sequence ID" value="RKG99501.1"/>
    <property type="molecule type" value="Genomic_DNA"/>
</dbReference>
<feature type="region of interest" description="Disordered" evidence="1">
    <location>
        <begin position="81"/>
        <end position="100"/>
    </location>
</feature>
<gene>
    <name evidence="2" type="ORF">D7X32_26270</name>
</gene>
<comment type="caution">
    <text evidence="2">The sequence shown here is derived from an EMBL/GenBank/DDBJ whole genome shotgun (WGS) entry which is preliminary data.</text>
</comment>
<feature type="region of interest" description="Disordered" evidence="1">
    <location>
        <begin position="1"/>
        <end position="68"/>
    </location>
</feature>
<accession>A0A3A8KAS6</accession>
<evidence type="ECO:0000313" key="3">
    <source>
        <dbReference type="Proteomes" id="UP000268313"/>
    </source>
</evidence>
<organism evidence="2 3">
    <name type="scientific">Corallococcus carmarthensis</name>
    <dbReference type="NCBI Taxonomy" id="2316728"/>
    <lineage>
        <taxon>Bacteria</taxon>
        <taxon>Pseudomonadati</taxon>
        <taxon>Myxococcota</taxon>
        <taxon>Myxococcia</taxon>
        <taxon>Myxococcales</taxon>
        <taxon>Cystobacterineae</taxon>
        <taxon>Myxococcaceae</taxon>
        <taxon>Corallococcus</taxon>
    </lineage>
</organism>